<protein>
    <recommendedName>
        <fullName evidence="3">Peptidase A2 domain-containing protein</fullName>
    </recommendedName>
</protein>
<evidence type="ECO:0000313" key="1">
    <source>
        <dbReference type="EMBL" id="OAI25181.1"/>
    </source>
</evidence>
<dbReference type="Proteomes" id="UP000077628">
    <property type="component" value="Unassembled WGS sequence"/>
</dbReference>
<organism evidence="1 2">
    <name type="scientific">Methylomonas koyamae</name>
    <dbReference type="NCBI Taxonomy" id="702114"/>
    <lineage>
        <taxon>Bacteria</taxon>
        <taxon>Pseudomonadati</taxon>
        <taxon>Pseudomonadota</taxon>
        <taxon>Gammaproteobacteria</taxon>
        <taxon>Methylococcales</taxon>
        <taxon>Methylococcaceae</taxon>
        <taxon>Methylomonas</taxon>
    </lineage>
</organism>
<evidence type="ECO:0000313" key="2">
    <source>
        <dbReference type="Proteomes" id="UP000077628"/>
    </source>
</evidence>
<comment type="caution">
    <text evidence="1">The sequence shown here is derived from an EMBL/GenBank/DDBJ whole genome shotgun (WGS) entry which is preliminary data.</text>
</comment>
<proteinExistence type="predicted"/>
<dbReference type="Pfam" id="PF13975">
    <property type="entry name" value="gag-asp_proteas"/>
    <property type="match status" value="1"/>
</dbReference>
<dbReference type="STRING" id="702114.A1355_19940"/>
<dbReference type="GO" id="GO:0004190">
    <property type="term" value="F:aspartic-type endopeptidase activity"/>
    <property type="evidence" value="ECO:0007669"/>
    <property type="project" value="InterPro"/>
</dbReference>
<dbReference type="CDD" id="cd05483">
    <property type="entry name" value="retropepsin_like_bacteria"/>
    <property type="match status" value="1"/>
</dbReference>
<keyword evidence="2" id="KW-1185">Reference proteome</keyword>
<sequence>MPFLLDTGATRTVIPIAMAIKASLPFGDIVLSNTAGGKVADRSTQIASLALGNAVLRNLDAQINEHLDEVLIGMNTLKYFQMTQTGNTLTLVVNNPADPGIETPP</sequence>
<dbReference type="EMBL" id="LUUK01000040">
    <property type="protein sequence ID" value="OAI25181.1"/>
    <property type="molecule type" value="Genomic_DNA"/>
</dbReference>
<accession>A0A177P4N9</accession>
<gene>
    <name evidence="1" type="ORF">A1355_19940</name>
</gene>
<dbReference type="InterPro" id="IPR001969">
    <property type="entry name" value="Aspartic_peptidase_AS"/>
</dbReference>
<dbReference type="AlphaFoldDB" id="A0A177P4N9"/>
<dbReference type="PROSITE" id="PS00141">
    <property type="entry name" value="ASP_PROTEASE"/>
    <property type="match status" value="1"/>
</dbReference>
<reference evidence="2" key="1">
    <citation type="submission" date="2016-03" db="EMBL/GenBank/DDBJ databases">
        <authorList>
            <person name="Heylen K."/>
            <person name="De Vos P."/>
            <person name="Vekeman B."/>
        </authorList>
    </citation>
    <scope>NUCLEOTIDE SEQUENCE [LARGE SCALE GENOMIC DNA]</scope>
    <source>
        <strain evidence="2">R-45383</strain>
    </source>
</reference>
<name>A0A177P4N9_9GAMM</name>
<evidence type="ECO:0008006" key="3">
    <source>
        <dbReference type="Google" id="ProtNLM"/>
    </source>
</evidence>
<dbReference type="InterPro" id="IPR021109">
    <property type="entry name" value="Peptidase_aspartic_dom_sf"/>
</dbReference>
<dbReference type="Gene3D" id="2.40.70.10">
    <property type="entry name" value="Acid Proteases"/>
    <property type="match status" value="1"/>
</dbReference>
<dbReference type="InterPro" id="IPR034122">
    <property type="entry name" value="Retropepsin-like_bacterial"/>
</dbReference>
<dbReference type="GO" id="GO:0006508">
    <property type="term" value="P:proteolysis"/>
    <property type="evidence" value="ECO:0007669"/>
    <property type="project" value="InterPro"/>
</dbReference>
<dbReference type="SUPFAM" id="SSF50630">
    <property type="entry name" value="Acid proteases"/>
    <property type="match status" value="1"/>
</dbReference>